<dbReference type="CDD" id="cd18809">
    <property type="entry name" value="SF1_C_RecD"/>
    <property type="match status" value="1"/>
</dbReference>
<dbReference type="Pfam" id="PF13538">
    <property type="entry name" value="UvrD_C_2"/>
    <property type="match status" value="1"/>
</dbReference>
<comment type="subunit">
    <text evidence="11">Heterotrimer of RecB, RecC and RecD. All subunits contribute to DNA-binding.</text>
</comment>
<keyword evidence="5 11" id="KW-0347">Helicase</keyword>
<keyword evidence="2 11" id="KW-0547">Nucleotide-binding</keyword>
<feature type="binding site" evidence="11">
    <location>
        <begin position="171"/>
        <end position="178"/>
    </location>
    <ligand>
        <name>ATP</name>
        <dbReference type="ChEBI" id="CHEBI:30616"/>
    </ligand>
</feature>
<name>A0A4D6Y444_9GAMM</name>
<protein>
    <recommendedName>
        <fullName evidence="11">RecBCD enzyme subunit RecD</fullName>
        <ecNumber evidence="11">5.6.2.3</ecNumber>
    </recommendedName>
    <alternativeName>
        <fullName evidence="11">DNA 5'-3' helicase subunit RecD</fullName>
    </alternativeName>
    <alternativeName>
        <fullName evidence="11">Exonuclease V subunit RecD</fullName>
        <shortName evidence="11">ExoV subunit RecD</shortName>
    </alternativeName>
    <alternativeName>
        <fullName evidence="11">Helicase/nuclease RecBCD subunit RecD</fullName>
    </alternativeName>
</protein>
<keyword evidence="9 11" id="KW-0234">DNA repair</keyword>
<dbReference type="Proteomes" id="UP000298738">
    <property type="component" value="Chromosome"/>
</dbReference>
<dbReference type="InterPro" id="IPR027785">
    <property type="entry name" value="UvrD-like_helicase_C"/>
</dbReference>
<dbReference type="GO" id="GO:0043139">
    <property type="term" value="F:5'-3' DNA helicase activity"/>
    <property type="evidence" value="ECO:0007669"/>
    <property type="project" value="UniProtKB-UniRule"/>
</dbReference>
<gene>
    <name evidence="11 13" type="primary">recD</name>
    <name evidence="13" type="ORF">D9V68_02320</name>
</gene>
<dbReference type="InterPro" id="IPR050534">
    <property type="entry name" value="Coronavir_polyprotein_1ab"/>
</dbReference>
<dbReference type="CDD" id="cd17933">
    <property type="entry name" value="DEXSc_RecD-like"/>
    <property type="match status" value="1"/>
</dbReference>
<dbReference type="Gene3D" id="1.10.10.1020">
    <property type="entry name" value="RecBCD complex, subunit RecD, N-terminal domain"/>
    <property type="match status" value="1"/>
</dbReference>
<accession>A0A4D6Y444</accession>
<dbReference type="Gene3D" id="3.40.50.300">
    <property type="entry name" value="P-loop containing nucleotide triphosphate hydrolases"/>
    <property type="match status" value="3"/>
</dbReference>
<evidence type="ECO:0000256" key="5">
    <source>
        <dbReference type="ARBA" id="ARBA00022806"/>
    </source>
</evidence>
<dbReference type="HAMAP" id="MF_01487">
    <property type="entry name" value="RecD"/>
    <property type="match status" value="1"/>
</dbReference>
<dbReference type="Pfam" id="PF13245">
    <property type="entry name" value="AAA_19"/>
    <property type="match status" value="1"/>
</dbReference>
<keyword evidence="8 11" id="KW-0238">DNA-binding</keyword>
<proteinExistence type="inferred from homology"/>
<dbReference type="SMART" id="SM00382">
    <property type="entry name" value="AAA"/>
    <property type="match status" value="1"/>
</dbReference>
<reference evidence="13 14" key="1">
    <citation type="submission" date="2018-12" db="EMBL/GenBank/DDBJ databases">
        <authorList>
            <person name="Chong R.A."/>
        </authorList>
    </citation>
    <scope>NUCLEOTIDE SEQUENCE [LARGE SCALE GENOMIC DNA]</scope>
    <source>
        <strain evidence="13 14">Hla</strain>
    </source>
</reference>
<evidence type="ECO:0000313" key="13">
    <source>
        <dbReference type="EMBL" id="QCI21168.1"/>
    </source>
</evidence>
<evidence type="ECO:0000256" key="11">
    <source>
        <dbReference type="HAMAP-Rule" id="MF_01487"/>
    </source>
</evidence>
<dbReference type="OrthoDB" id="9803432at2"/>
<evidence type="ECO:0000256" key="10">
    <source>
        <dbReference type="ARBA" id="ARBA00023235"/>
    </source>
</evidence>
<dbReference type="InterPro" id="IPR003593">
    <property type="entry name" value="AAA+_ATPase"/>
</dbReference>
<dbReference type="GO" id="GO:0017116">
    <property type="term" value="F:single-stranded DNA helicase activity"/>
    <property type="evidence" value="ECO:0007669"/>
    <property type="project" value="TreeGrafter"/>
</dbReference>
<keyword evidence="7 11" id="KW-0067">ATP-binding</keyword>
<evidence type="ECO:0000313" key="14">
    <source>
        <dbReference type="Proteomes" id="UP000298738"/>
    </source>
</evidence>
<dbReference type="GO" id="GO:0009338">
    <property type="term" value="C:exodeoxyribonuclease V complex"/>
    <property type="evidence" value="ECO:0007669"/>
    <property type="project" value="InterPro"/>
</dbReference>
<evidence type="ECO:0000256" key="8">
    <source>
        <dbReference type="ARBA" id="ARBA00023125"/>
    </source>
</evidence>
<feature type="domain" description="AAA+ ATPase" evidence="12">
    <location>
        <begin position="163"/>
        <end position="319"/>
    </location>
</feature>
<sequence>MIILLEQAVKEKIIRPIDFYFSQFIAKTNTIAMLVSACLSYESRNGYIFLPIEYFKKNSFFSTSNKEFIKKIVIVLGKKINWSAELLKHSSVSDGSIITPLILYNKKIYLYKMWKAESNIFNMLHKNYKKNKINKKKCSQMLNNLFPNEKKSLQKIAVALTLINKITFIIGGPGTGKTTTIVKIIIALIKKSNKPINIQLSAPTGKATTRLSNMMQNNIFNSFLSKKEKKYLPSHAVTIHQLLGIQKISQKSLVNKNNLLSLDVLIIDETSMIDILMMEKIFFATSEKTKLIFIGDHNQLSPIESGSILRNICYYAHGGYSLKTISDLKKLINYKISKKIKTKKTNFISNNICILKKNYRFNKKSGIYTLSYAIKNKKIDIIQNLFQNSIKNIFFYEINSTQEYKKMIERISLNYEDFWNKINQQEKIEEIIKAFQSYQVLCILRDSLFGINFLNKTLEEKMRRTKKIKYFYINNQQWYIGKPIMITKNNKYLDLSNGNVGITNMSKNGFLQVSFLRENQTINNIPASILKNYETAWAITVHKAQGSEFTNTALILPNFDSNLLNKDILYTGITRSRNTLSIFSNKDIFIKTALKSTDK</sequence>
<dbReference type="GO" id="GO:0005524">
    <property type="term" value="F:ATP binding"/>
    <property type="evidence" value="ECO:0007669"/>
    <property type="project" value="UniProtKB-UniRule"/>
</dbReference>
<comment type="catalytic activity">
    <reaction evidence="11">
        <text>ATP + H2O = ADP + phosphate + H(+)</text>
        <dbReference type="Rhea" id="RHEA:13065"/>
        <dbReference type="ChEBI" id="CHEBI:15377"/>
        <dbReference type="ChEBI" id="CHEBI:15378"/>
        <dbReference type="ChEBI" id="CHEBI:30616"/>
        <dbReference type="ChEBI" id="CHEBI:43474"/>
        <dbReference type="ChEBI" id="CHEBI:456216"/>
        <dbReference type="EC" id="5.6.2.3"/>
    </reaction>
</comment>
<dbReference type="GO" id="GO:0016887">
    <property type="term" value="F:ATP hydrolysis activity"/>
    <property type="evidence" value="ECO:0007669"/>
    <property type="project" value="RHEA"/>
</dbReference>
<comment type="function">
    <text evidence="11">A helicase/nuclease that prepares dsDNA breaks (DSB) for recombinational DNA repair. Binds to DSBs and unwinds DNA via a highly rapid and processive ATP-dependent bidirectional helicase activity. Unwinds dsDNA until it encounters a Chi (crossover hotspot instigator) sequence from the 3' direction. Cuts ssDNA a few nucleotides 3' to the Chi site. The properties and activities of the enzyme are changed at Chi. The Chi-altered holoenzyme produces a long 3'-ssDNA overhang and facilitates RecA-binding to the ssDNA for homologous DNA recombination and repair. Holoenzyme degrades any linearized DNA that is unable to undergo homologous recombination. In the holoenzyme this subunit has ssDNA-dependent ATPase and 5'-3' helicase activity. When added to pre-assembled RecBC greatly stimulates nuclease activity and augments holoenzyme processivity. Negatively regulates the RecA-loading ability of RecBCD.</text>
</comment>
<dbReference type="RefSeq" id="WP_158357959.1">
    <property type="nucleotide sequence ID" value="NZ_CP034876.1"/>
</dbReference>
<dbReference type="GO" id="GO:0000724">
    <property type="term" value="P:double-strand break repair via homologous recombination"/>
    <property type="evidence" value="ECO:0007669"/>
    <property type="project" value="UniProtKB-UniRule"/>
</dbReference>
<reference evidence="13 14" key="2">
    <citation type="submission" date="2019-05" db="EMBL/GenBank/DDBJ databases">
        <title>Genome evolution of the obligate endosymbiont Buchnera aphidicola.</title>
        <authorList>
            <person name="Moran N.A."/>
        </authorList>
    </citation>
    <scope>NUCLEOTIDE SEQUENCE [LARGE SCALE GENOMIC DNA]</scope>
    <source>
        <strain evidence="13 14">Hla</strain>
    </source>
</reference>
<keyword evidence="10 11" id="KW-0413">Isomerase</keyword>
<dbReference type="InterPro" id="IPR006344">
    <property type="entry name" value="RecD"/>
</dbReference>
<dbReference type="EMBL" id="CP034876">
    <property type="protein sequence ID" value="QCI21168.1"/>
    <property type="molecule type" value="Genomic_DNA"/>
</dbReference>
<evidence type="ECO:0000256" key="2">
    <source>
        <dbReference type="ARBA" id="ARBA00022741"/>
    </source>
</evidence>
<evidence type="ECO:0000256" key="9">
    <source>
        <dbReference type="ARBA" id="ARBA00023204"/>
    </source>
</evidence>
<evidence type="ECO:0000256" key="3">
    <source>
        <dbReference type="ARBA" id="ARBA00022763"/>
    </source>
</evidence>
<dbReference type="InterPro" id="IPR041851">
    <property type="entry name" value="RecD_N_sf"/>
</dbReference>
<comment type="miscellaneous">
    <text evidence="11">In the RecBCD complex, RecB has a slow 3'-5' helicase, an exonuclease activity and loads RecA onto ssDNA, RecD has a fast 5'-3' helicase activity, while RecC stimulates the ATPase and processivity of the RecB helicase and contributes to recognition of the Chi site.</text>
</comment>
<dbReference type="NCBIfam" id="TIGR01447">
    <property type="entry name" value="recD"/>
    <property type="match status" value="1"/>
</dbReference>
<dbReference type="AlphaFoldDB" id="A0A4D6Y444"/>
<dbReference type="InterPro" id="IPR027417">
    <property type="entry name" value="P-loop_NTPase"/>
</dbReference>
<evidence type="ECO:0000256" key="4">
    <source>
        <dbReference type="ARBA" id="ARBA00022801"/>
    </source>
</evidence>
<keyword evidence="4 11" id="KW-0378">Hydrolase</keyword>
<dbReference type="InterPro" id="IPR049550">
    <property type="entry name" value="RecD_N"/>
</dbReference>
<dbReference type="GO" id="GO:0003677">
    <property type="term" value="F:DNA binding"/>
    <property type="evidence" value="ECO:0007669"/>
    <property type="project" value="UniProtKB-UniRule"/>
</dbReference>
<dbReference type="Pfam" id="PF21185">
    <property type="entry name" value="RecD_N"/>
    <property type="match status" value="1"/>
</dbReference>
<keyword evidence="6 11" id="KW-0269">Exonuclease</keyword>
<dbReference type="PANTHER" id="PTHR43788:SF6">
    <property type="entry name" value="DNA HELICASE B"/>
    <property type="match status" value="1"/>
</dbReference>
<dbReference type="SUPFAM" id="SSF52540">
    <property type="entry name" value="P-loop containing nucleoside triphosphate hydrolases"/>
    <property type="match status" value="1"/>
</dbReference>
<keyword evidence="3 11" id="KW-0227">DNA damage</keyword>
<evidence type="ECO:0000256" key="1">
    <source>
        <dbReference type="ARBA" id="ARBA00022722"/>
    </source>
</evidence>
<dbReference type="EC" id="5.6.2.3" evidence="11"/>
<keyword evidence="1 11" id="KW-0540">Nuclease</keyword>
<dbReference type="PANTHER" id="PTHR43788">
    <property type="entry name" value="DNA2/NAM7 HELICASE FAMILY MEMBER"/>
    <property type="match status" value="1"/>
</dbReference>
<evidence type="ECO:0000256" key="7">
    <source>
        <dbReference type="ARBA" id="ARBA00022840"/>
    </source>
</evidence>
<comment type="similarity">
    <text evidence="11">Belongs to the RecD family.</text>
</comment>
<evidence type="ECO:0000256" key="6">
    <source>
        <dbReference type="ARBA" id="ARBA00022839"/>
    </source>
</evidence>
<organism evidence="13 14">
    <name type="scientific">Buchnera aphidicola</name>
    <name type="common">Hyperomyzus lactucae</name>
    <dbReference type="NCBI Taxonomy" id="1241860"/>
    <lineage>
        <taxon>Bacteria</taxon>
        <taxon>Pseudomonadati</taxon>
        <taxon>Pseudomonadota</taxon>
        <taxon>Gammaproteobacteria</taxon>
        <taxon>Enterobacterales</taxon>
        <taxon>Erwiniaceae</taxon>
        <taxon>Buchnera</taxon>
    </lineage>
</organism>
<dbReference type="GO" id="GO:0008854">
    <property type="term" value="F:exodeoxyribonuclease V activity"/>
    <property type="evidence" value="ECO:0007669"/>
    <property type="project" value="InterPro"/>
</dbReference>
<evidence type="ECO:0000259" key="12">
    <source>
        <dbReference type="SMART" id="SM00382"/>
    </source>
</evidence>